<sequence length="105" mass="11661">MGKYFGREPRYSREEIERQAQEAIDARVSMGRPPAEDWSPLEARLSEIDRVMAARPPMPPVPEPQPMQIREVRIPRTAEGAPAQTAQPAGARSSRRPLATAPSSD</sequence>
<protein>
    <submittedName>
        <fullName evidence="2">Uncharacterized protein</fullName>
    </submittedName>
</protein>
<evidence type="ECO:0000313" key="2">
    <source>
        <dbReference type="EMBL" id="CAA9235707.1"/>
    </source>
</evidence>
<feature type="compositionally biased region" description="Pro residues" evidence="1">
    <location>
        <begin position="56"/>
        <end position="65"/>
    </location>
</feature>
<organism evidence="2">
    <name type="scientific">uncultured Acidimicrobiales bacterium</name>
    <dbReference type="NCBI Taxonomy" id="310071"/>
    <lineage>
        <taxon>Bacteria</taxon>
        <taxon>Bacillati</taxon>
        <taxon>Actinomycetota</taxon>
        <taxon>Acidimicrobiia</taxon>
        <taxon>Acidimicrobiales</taxon>
        <taxon>environmental samples</taxon>
    </lineage>
</organism>
<feature type="region of interest" description="Disordered" evidence="1">
    <location>
        <begin position="54"/>
        <end position="105"/>
    </location>
</feature>
<gene>
    <name evidence="2" type="ORF">AVDCRST_MAG10-1518</name>
</gene>
<reference evidence="2" key="1">
    <citation type="submission" date="2020-02" db="EMBL/GenBank/DDBJ databases">
        <authorList>
            <person name="Meier V. D."/>
        </authorList>
    </citation>
    <scope>NUCLEOTIDE SEQUENCE</scope>
    <source>
        <strain evidence="2">AVDCRST_MAG10</strain>
    </source>
</reference>
<proteinExistence type="predicted"/>
<feature type="compositionally biased region" description="Low complexity" evidence="1">
    <location>
        <begin position="77"/>
        <end position="91"/>
    </location>
</feature>
<accession>A0A6J4HZ79</accession>
<dbReference type="EMBL" id="CADCTB010000094">
    <property type="protein sequence ID" value="CAA9235707.1"/>
    <property type="molecule type" value="Genomic_DNA"/>
</dbReference>
<dbReference type="AlphaFoldDB" id="A0A6J4HZ79"/>
<evidence type="ECO:0000256" key="1">
    <source>
        <dbReference type="SAM" id="MobiDB-lite"/>
    </source>
</evidence>
<name>A0A6J4HZ79_9ACTN</name>